<proteinExistence type="inferred from homology"/>
<dbReference type="KEGG" id="avg:I6H45_03335"/>
<keyword evidence="3 7" id="KW-0812">Transmembrane</keyword>
<dbReference type="Proteomes" id="UP000595276">
    <property type="component" value="Chromosome"/>
</dbReference>
<dbReference type="GeneID" id="79021752"/>
<feature type="transmembrane region" description="Helical" evidence="7">
    <location>
        <begin position="740"/>
        <end position="762"/>
    </location>
</feature>
<feature type="transmembrane region" description="Helical" evidence="7">
    <location>
        <begin position="387"/>
        <end position="410"/>
    </location>
</feature>
<dbReference type="PANTHER" id="PTHR30572">
    <property type="entry name" value="MEMBRANE COMPONENT OF TRANSPORTER-RELATED"/>
    <property type="match status" value="1"/>
</dbReference>
<accession>A0A7T4F244</accession>
<dbReference type="Pfam" id="PF02687">
    <property type="entry name" value="FtsX"/>
    <property type="match status" value="2"/>
</dbReference>
<reference evidence="9 10" key="1">
    <citation type="submission" date="2020-12" db="EMBL/GenBank/DDBJ databases">
        <title>FDA dAtabase for Regulatory Grade micrObial Sequences (FDA-ARGOS): Supporting development and validation of Infectious Disease Dx tests.</title>
        <authorList>
            <person name="Sproer C."/>
            <person name="Gronow S."/>
            <person name="Severitt S."/>
            <person name="Schroder I."/>
            <person name="Tallon L."/>
            <person name="Sadzewicz L."/>
            <person name="Zhao X."/>
            <person name="Boylan J."/>
            <person name="Ott S."/>
            <person name="Bowen H."/>
            <person name="Vavikolanu K."/>
            <person name="Mehta A."/>
            <person name="Aluvathingal J."/>
            <person name="Nadendla S."/>
            <person name="Lowell S."/>
            <person name="Myers T."/>
            <person name="Yan Y."/>
            <person name="Sichtig H."/>
        </authorList>
    </citation>
    <scope>NUCLEOTIDE SEQUENCE [LARGE SCALE GENOMIC DNA]</scope>
    <source>
        <strain evidence="9 10">FDAARGOS_988</strain>
    </source>
</reference>
<sequence>MNYISRLATKYIRGENKNFLIGLTIIFSAFILSLTLSFSASNQIGIHKTTKYMPQITVLNKSDKINDIKSDRSIDKIVTLNIIDQVKFQGSPTNVIYLDNNNYFDSIKGELPIDSHDIMIEKSISDKYGLKIGDEIKVDDNSGEKTFTISSIAYRDMEVSQVNLYVSENYFKNSKVKVSSSMIFLKDKSEKFAYSKANEIRDKFEIPKENINIYNEFFTYSNNQKISDSSIELTLILLLLSITTSLVLYSIYYISINRSINELGKLRALGLKRKDLKKLIIRQAQFIAIPSGIVGGLLGILVNILIRPGTFDFKIHGLIFIATVIFVFTIACISTLRPANYASKISPVEAMSYTSYTDVIAPRHSSKKVTPLYLGMLNAKRNKKRSIFTLISLALCSVIFIAMIGVFSSISTEDIAKNTKFKLGEYNITFKFMEYKPDDINASNYKKAFTQAENNPIDEKLISKIKEIDEIDRINIEKATTVNFDIEKNDIRNQVTTIVGYKETDIDKLKTKLVLGDIKDENDLIVNNANNVFEDVYKLSPKLGDTIRLKFRGKDGHIDEKDFTISAILNDTSSEYIFGIPEKKLEELCDYNINNSISLKLKDSINKKKMNIIEDKVRNILSENKLLEFNKVDDYVKELNKQYKTILLASLIFTCVFLIFALFNVINLSITTFIERKNQIGTMMALGMKKSHFILSRIFETQIIIVISNIISIILGGIIGKTLIDIIGDIVLKFEYNFNLIYVLAYLILIHVLAAIIEIVIAKTVDNKSLIKYIEE</sequence>
<dbReference type="AlphaFoldDB" id="A0A7T4F244"/>
<dbReference type="GO" id="GO:0005886">
    <property type="term" value="C:plasma membrane"/>
    <property type="evidence" value="ECO:0007669"/>
    <property type="project" value="UniProtKB-SubCell"/>
</dbReference>
<dbReference type="InterPro" id="IPR050250">
    <property type="entry name" value="Macrolide_Exporter_MacB"/>
</dbReference>
<keyword evidence="4 7" id="KW-1133">Transmembrane helix</keyword>
<feature type="transmembrane region" description="Helical" evidence="7">
    <location>
        <begin position="694"/>
        <end position="720"/>
    </location>
</feature>
<dbReference type="RefSeq" id="WP_004838484.1">
    <property type="nucleotide sequence ID" value="NZ_CP066014.1"/>
</dbReference>
<comment type="similarity">
    <text evidence="6">Belongs to the ABC-4 integral membrane protein family.</text>
</comment>
<feature type="domain" description="ABC3 transporter permease C-terminal" evidence="8">
    <location>
        <begin position="235"/>
        <end position="347"/>
    </location>
</feature>
<comment type="subcellular location">
    <subcellularLocation>
        <location evidence="1">Cell membrane</location>
        <topology evidence="1">Multi-pass membrane protein</topology>
    </subcellularLocation>
</comment>
<keyword evidence="5 7" id="KW-0472">Membrane</keyword>
<evidence type="ECO:0000256" key="5">
    <source>
        <dbReference type="ARBA" id="ARBA00023136"/>
    </source>
</evidence>
<evidence type="ECO:0000313" key="9">
    <source>
        <dbReference type="EMBL" id="QQB62523.1"/>
    </source>
</evidence>
<evidence type="ECO:0000256" key="3">
    <source>
        <dbReference type="ARBA" id="ARBA00022692"/>
    </source>
</evidence>
<feature type="transmembrane region" description="Helical" evidence="7">
    <location>
        <begin position="233"/>
        <end position="255"/>
    </location>
</feature>
<evidence type="ECO:0000256" key="7">
    <source>
        <dbReference type="SAM" id="Phobius"/>
    </source>
</evidence>
<protein>
    <submittedName>
        <fullName evidence="9">FtsX-like permease family protein</fullName>
    </submittedName>
</protein>
<evidence type="ECO:0000256" key="2">
    <source>
        <dbReference type="ARBA" id="ARBA00022475"/>
    </source>
</evidence>
<dbReference type="InterPro" id="IPR003838">
    <property type="entry name" value="ABC3_permease_C"/>
</dbReference>
<gene>
    <name evidence="9" type="ORF">I6H45_03335</name>
</gene>
<feature type="domain" description="ABC3 transporter permease C-terminal" evidence="8">
    <location>
        <begin position="652"/>
        <end position="761"/>
    </location>
</feature>
<evidence type="ECO:0000313" key="10">
    <source>
        <dbReference type="Proteomes" id="UP000595276"/>
    </source>
</evidence>
<evidence type="ECO:0000256" key="4">
    <source>
        <dbReference type="ARBA" id="ARBA00022989"/>
    </source>
</evidence>
<dbReference type="GO" id="GO:0022857">
    <property type="term" value="F:transmembrane transporter activity"/>
    <property type="evidence" value="ECO:0007669"/>
    <property type="project" value="TreeGrafter"/>
</dbReference>
<dbReference type="EMBL" id="CP066014">
    <property type="protein sequence ID" value="QQB62523.1"/>
    <property type="molecule type" value="Genomic_DNA"/>
</dbReference>
<feature type="transmembrane region" description="Helical" evidence="7">
    <location>
        <begin position="646"/>
        <end position="674"/>
    </location>
</feature>
<name>A0A7T4F244_9FIRM</name>
<feature type="transmembrane region" description="Helical" evidence="7">
    <location>
        <begin position="318"/>
        <end position="336"/>
    </location>
</feature>
<keyword evidence="2" id="KW-1003">Cell membrane</keyword>
<feature type="transmembrane region" description="Helical" evidence="7">
    <location>
        <begin position="20"/>
        <end position="40"/>
    </location>
</feature>
<evidence type="ECO:0000256" key="6">
    <source>
        <dbReference type="ARBA" id="ARBA00038076"/>
    </source>
</evidence>
<organism evidence="9 10">
    <name type="scientific">Anaerococcus vaginalis</name>
    <dbReference type="NCBI Taxonomy" id="33037"/>
    <lineage>
        <taxon>Bacteria</taxon>
        <taxon>Bacillati</taxon>
        <taxon>Bacillota</taxon>
        <taxon>Tissierellia</taxon>
        <taxon>Tissierellales</taxon>
        <taxon>Peptoniphilaceae</taxon>
        <taxon>Anaerococcus</taxon>
    </lineage>
</organism>
<evidence type="ECO:0000256" key="1">
    <source>
        <dbReference type="ARBA" id="ARBA00004651"/>
    </source>
</evidence>
<dbReference type="PANTHER" id="PTHR30572:SF4">
    <property type="entry name" value="ABC TRANSPORTER PERMEASE YTRF"/>
    <property type="match status" value="1"/>
</dbReference>
<evidence type="ECO:0000259" key="8">
    <source>
        <dbReference type="Pfam" id="PF02687"/>
    </source>
</evidence>
<feature type="transmembrane region" description="Helical" evidence="7">
    <location>
        <begin position="286"/>
        <end position="306"/>
    </location>
</feature>